<dbReference type="InterPro" id="IPR000835">
    <property type="entry name" value="HTH_MarR-typ"/>
</dbReference>
<dbReference type="SUPFAM" id="SSF46785">
    <property type="entry name" value="Winged helix' DNA-binding domain"/>
    <property type="match status" value="1"/>
</dbReference>
<dbReference type="AlphaFoldDB" id="A0A285QZT4"/>
<dbReference type="Proteomes" id="UP000219494">
    <property type="component" value="Unassembled WGS sequence"/>
</dbReference>
<keyword evidence="3" id="KW-1185">Reference proteome</keyword>
<dbReference type="PROSITE" id="PS50995">
    <property type="entry name" value="HTH_MARR_2"/>
    <property type="match status" value="1"/>
</dbReference>
<feature type="domain" description="HTH marR-type" evidence="1">
    <location>
        <begin position="1"/>
        <end position="141"/>
    </location>
</feature>
<dbReference type="Gene3D" id="1.10.10.10">
    <property type="entry name" value="Winged helix-like DNA-binding domain superfamily/Winged helix DNA-binding domain"/>
    <property type="match status" value="1"/>
</dbReference>
<evidence type="ECO:0000313" key="2">
    <source>
        <dbReference type="EMBL" id="SOB87094.1"/>
    </source>
</evidence>
<name>A0A285QZT4_9SPHN</name>
<dbReference type="Pfam" id="PF12802">
    <property type="entry name" value="MarR_2"/>
    <property type="match status" value="1"/>
</dbReference>
<dbReference type="InterPro" id="IPR039422">
    <property type="entry name" value="MarR/SlyA-like"/>
</dbReference>
<organism evidence="2 3">
    <name type="scientific">Sphingomonas guangdongensis</name>
    <dbReference type="NCBI Taxonomy" id="1141890"/>
    <lineage>
        <taxon>Bacteria</taxon>
        <taxon>Pseudomonadati</taxon>
        <taxon>Pseudomonadota</taxon>
        <taxon>Alphaproteobacteria</taxon>
        <taxon>Sphingomonadales</taxon>
        <taxon>Sphingomonadaceae</taxon>
        <taxon>Sphingomonas</taxon>
    </lineage>
</organism>
<dbReference type="CDD" id="cd00090">
    <property type="entry name" value="HTH_ARSR"/>
    <property type="match status" value="1"/>
</dbReference>
<dbReference type="EMBL" id="OBMI01000002">
    <property type="protein sequence ID" value="SOB87094.1"/>
    <property type="molecule type" value="Genomic_DNA"/>
</dbReference>
<dbReference type="GO" id="GO:0003677">
    <property type="term" value="F:DNA binding"/>
    <property type="evidence" value="ECO:0007669"/>
    <property type="project" value="UniProtKB-KW"/>
</dbReference>
<evidence type="ECO:0000259" key="1">
    <source>
        <dbReference type="PROSITE" id="PS50995"/>
    </source>
</evidence>
<dbReference type="SMART" id="SM00347">
    <property type="entry name" value="HTH_MARR"/>
    <property type="match status" value="1"/>
</dbReference>
<reference evidence="2 3" key="1">
    <citation type="submission" date="2017-07" db="EMBL/GenBank/DDBJ databases">
        <authorList>
            <person name="Sun Z.S."/>
            <person name="Albrecht U."/>
            <person name="Echele G."/>
            <person name="Lee C.C."/>
        </authorList>
    </citation>
    <scope>NUCLEOTIDE SEQUENCE [LARGE SCALE GENOMIC DNA]</scope>
    <source>
        <strain evidence="2 3">CGMCC 1.12672</strain>
    </source>
</reference>
<sequence length="141" mass="15710">MQAGRSYRHRNANKVIWPVNAMPEKTLFSWMHTLVDYVRSGEPDLTNRQMALLMLVYLDPGPHTVRGLARALNVSKPVVTRALNRLGALGYLRRQRDEADKRNIFVARTPKGADFLAEFGQFLSADGEPVATGAGPRLAHA</sequence>
<dbReference type="GO" id="GO:0003700">
    <property type="term" value="F:DNA-binding transcription factor activity"/>
    <property type="evidence" value="ECO:0007669"/>
    <property type="project" value="InterPro"/>
</dbReference>
<dbReference type="InterPro" id="IPR036388">
    <property type="entry name" value="WH-like_DNA-bd_sf"/>
</dbReference>
<dbReference type="PANTHER" id="PTHR33164">
    <property type="entry name" value="TRANSCRIPTIONAL REGULATOR, MARR FAMILY"/>
    <property type="match status" value="1"/>
</dbReference>
<protein>
    <submittedName>
        <fullName evidence="2">DNA-binding transcriptional regulator, MarR family</fullName>
    </submittedName>
</protein>
<gene>
    <name evidence="2" type="ORF">SAMN06297144_2215</name>
</gene>
<dbReference type="PANTHER" id="PTHR33164:SF43">
    <property type="entry name" value="HTH-TYPE TRANSCRIPTIONAL REPRESSOR YETL"/>
    <property type="match status" value="1"/>
</dbReference>
<dbReference type="GO" id="GO:0006950">
    <property type="term" value="P:response to stress"/>
    <property type="evidence" value="ECO:0007669"/>
    <property type="project" value="TreeGrafter"/>
</dbReference>
<evidence type="ECO:0000313" key="3">
    <source>
        <dbReference type="Proteomes" id="UP000219494"/>
    </source>
</evidence>
<proteinExistence type="predicted"/>
<dbReference type="InterPro" id="IPR011991">
    <property type="entry name" value="ArsR-like_HTH"/>
</dbReference>
<keyword evidence="2" id="KW-0238">DNA-binding</keyword>
<accession>A0A285QZT4</accession>
<dbReference type="InterPro" id="IPR036390">
    <property type="entry name" value="WH_DNA-bd_sf"/>
</dbReference>